<sequence length="254" mass="29787">MDGFTLSLLNDFVRMRFAYAVRRPDRVKEQCAEKHEQPSYSLSETMEILPSTPIIKLSHAPEEENHSSRVEAIFTNNSHRIDVQEIDLRDLASWIEGLSQHLRDEIINIGPDRNSVIHLDLRQSHLATYGTNYWKHMTDNLKLYERSRPHIIAAQKWIELKTRISKSQTIDKVHSKITKSGDTEVNDLVIEENLYNHNFSEQSKSSNQYVEYENSGRRIVDMNYVFYQIKNSYHKGPFGCSFLNMTFIFEKNMD</sequence>
<dbReference type="EMBL" id="VYZN01000468">
    <property type="protein sequence ID" value="KAE9522974.1"/>
    <property type="molecule type" value="Genomic_DNA"/>
</dbReference>
<reference evidence="1 2" key="1">
    <citation type="submission" date="2019-08" db="EMBL/GenBank/DDBJ databases">
        <title>The genome of the soybean aphid Biotype 1, its phylome, world population structure and adaptation to the North American continent.</title>
        <authorList>
            <person name="Giordano R."/>
            <person name="Donthu R.K."/>
            <person name="Hernandez A.G."/>
            <person name="Wright C.L."/>
            <person name="Zimin A.V."/>
        </authorList>
    </citation>
    <scope>NUCLEOTIDE SEQUENCE [LARGE SCALE GENOMIC DNA]</scope>
    <source>
        <tissue evidence="1">Whole aphids</tissue>
    </source>
</reference>
<accession>A0A6G0SYD9</accession>
<organism evidence="1 2">
    <name type="scientific">Aphis glycines</name>
    <name type="common">Soybean aphid</name>
    <dbReference type="NCBI Taxonomy" id="307491"/>
    <lineage>
        <taxon>Eukaryota</taxon>
        <taxon>Metazoa</taxon>
        <taxon>Ecdysozoa</taxon>
        <taxon>Arthropoda</taxon>
        <taxon>Hexapoda</taxon>
        <taxon>Insecta</taxon>
        <taxon>Pterygota</taxon>
        <taxon>Neoptera</taxon>
        <taxon>Paraneoptera</taxon>
        <taxon>Hemiptera</taxon>
        <taxon>Sternorrhyncha</taxon>
        <taxon>Aphidomorpha</taxon>
        <taxon>Aphidoidea</taxon>
        <taxon>Aphididae</taxon>
        <taxon>Aphidini</taxon>
        <taxon>Aphis</taxon>
        <taxon>Aphis</taxon>
    </lineage>
</organism>
<proteinExistence type="predicted"/>
<dbReference type="Proteomes" id="UP000475862">
    <property type="component" value="Unassembled WGS sequence"/>
</dbReference>
<keyword evidence="2" id="KW-1185">Reference proteome</keyword>
<evidence type="ECO:0000313" key="1">
    <source>
        <dbReference type="EMBL" id="KAE9522974.1"/>
    </source>
</evidence>
<name>A0A6G0SYD9_APHGL</name>
<protein>
    <submittedName>
        <fullName evidence="1">Uncharacterized protein</fullName>
    </submittedName>
</protein>
<gene>
    <name evidence="1" type="ORF">AGLY_016605</name>
</gene>
<comment type="caution">
    <text evidence="1">The sequence shown here is derived from an EMBL/GenBank/DDBJ whole genome shotgun (WGS) entry which is preliminary data.</text>
</comment>
<evidence type="ECO:0000313" key="2">
    <source>
        <dbReference type="Proteomes" id="UP000475862"/>
    </source>
</evidence>
<dbReference type="AlphaFoldDB" id="A0A6G0SYD9"/>